<dbReference type="RefSeq" id="YP_010101683.1">
    <property type="nucleotide sequence ID" value="NC_055792.1"/>
</dbReference>
<proteinExistence type="predicted"/>
<reference evidence="2" key="1">
    <citation type="submission" date="2019-02" db="EMBL/GenBank/DDBJ databases">
        <authorList>
            <person name="Montgomery M.T."/>
            <person name="Garlena R.A."/>
            <person name="Russell D.A."/>
            <person name="Pope W.H."/>
            <person name="Jacobs-Sera D."/>
            <person name="Hatfull G.F."/>
        </authorList>
    </citation>
    <scope>NUCLEOTIDE SEQUENCE [LARGE SCALE GENOMIC DNA]</scope>
</reference>
<keyword evidence="2" id="KW-1185">Reference proteome</keyword>
<name>A0A481S1N7_9CAUD</name>
<sequence>MTIRSILDGIGQDPRTTRAMAFDRLHRDGGLVRRRGTVLFHSTFDDGFDGWRDHYGAFEPRPPIGLTSYPVMAGKHALKISTGDVPYRTNAISNGSGTYKNLSQYHGVSGLVSLSAWLCVGSGVDSYAWGNFGLGFDIQKWDNSTRGFFKATCVNPSTGEDDRRWVLTNDSDSYVTVPSSGDSVGVTSGQNENKFNFDYVRLTVDLAANSGLGGYHELQVNHRVFDLRGLGAGRGAQTPQAGTPSADYRGGFNAGLFLARSGKYPERYPSWLIADEIVCTVDDERAA</sequence>
<gene>
    <name evidence="1" type="primary">33</name>
    <name evidence="1" type="ORF">PBI_WALRUS_33</name>
</gene>
<dbReference type="Proteomes" id="UP000293379">
    <property type="component" value="Segment"/>
</dbReference>
<dbReference type="GeneID" id="65119457"/>
<dbReference type="EMBL" id="MK501729">
    <property type="protein sequence ID" value="QBG78424.1"/>
    <property type="molecule type" value="Genomic_DNA"/>
</dbReference>
<evidence type="ECO:0000313" key="1">
    <source>
        <dbReference type="EMBL" id="QBG78424.1"/>
    </source>
</evidence>
<accession>A0A481S1N7</accession>
<dbReference type="KEGG" id="vg:65119457"/>
<evidence type="ECO:0000313" key="2">
    <source>
        <dbReference type="Proteomes" id="UP000293379"/>
    </source>
</evidence>
<organism evidence="1 2">
    <name type="scientific">Gordonia phage Walrus</name>
    <dbReference type="NCBI Taxonomy" id="2517927"/>
    <lineage>
        <taxon>Viruses</taxon>
        <taxon>Duplodnaviria</taxon>
        <taxon>Heunggongvirae</taxon>
        <taxon>Uroviricota</taxon>
        <taxon>Caudoviricetes</taxon>
        <taxon>Jujuvirus</taxon>
        <taxon>Jujuvirus walrus</taxon>
    </lineage>
</organism>
<protein>
    <submittedName>
        <fullName evidence="1">Uncharacterized protein</fullName>
    </submittedName>
</protein>